<dbReference type="InterPro" id="IPR010982">
    <property type="entry name" value="Lambda_DNA-bd_dom_sf"/>
</dbReference>
<dbReference type="PROSITE" id="PS50943">
    <property type="entry name" value="HTH_CROC1"/>
    <property type="match status" value="1"/>
</dbReference>
<evidence type="ECO:0000313" key="3">
    <source>
        <dbReference type="Proteomes" id="UP000607559"/>
    </source>
</evidence>
<feature type="domain" description="HTH cro/C1-type" evidence="1">
    <location>
        <begin position="1"/>
        <end position="44"/>
    </location>
</feature>
<dbReference type="Proteomes" id="UP000607559">
    <property type="component" value="Unassembled WGS sequence"/>
</dbReference>
<accession>A0A8J2UD83</accession>
<dbReference type="Pfam" id="PF13560">
    <property type="entry name" value="HTH_31"/>
    <property type="match status" value="1"/>
</dbReference>
<gene>
    <name evidence="2" type="ORF">GCM10011511_25480</name>
</gene>
<name>A0A8J2UD83_9BACT</name>
<dbReference type="Gene3D" id="1.10.260.40">
    <property type="entry name" value="lambda repressor-like DNA-binding domains"/>
    <property type="match status" value="1"/>
</dbReference>
<dbReference type="AlphaFoldDB" id="A0A8J2UD83"/>
<dbReference type="CDD" id="cd00093">
    <property type="entry name" value="HTH_XRE"/>
    <property type="match status" value="1"/>
</dbReference>
<evidence type="ECO:0000259" key="1">
    <source>
        <dbReference type="PROSITE" id="PS50943"/>
    </source>
</evidence>
<keyword evidence="3" id="KW-1185">Reference proteome</keyword>
<reference evidence="2" key="1">
    <citation type="journal article" date="2014" name="Int. J. Syst. Evol. Microbiol.">
        <title>Complete genome sequence of Corynebacterium casei LMG S-19264T (=DSM 44701T), isolated from a smear-ripened cheese.</title>
        <authorList>
            <consortium name="US DOE Joint Genome Institute (JGI-PGF)"/>
            <person name="Walter F."/>
            <person name="Albersmeier A."/>
            <person name="Kalinowski J."/>
            <person name="Ruckert C."/>
        </authorList>
    </citation>
    <scope>NUCLEOTIDE SEQUENCE</scope>
    <source>
        <strain evidence="2">CGMCC 1.15448</strain>
    </source>
</reference>
<reference evidence="2" key="2">
    <citation type="submission" date="2020-09" db="EMBL/GenBank/DDBJ databases">
        <authorList>
            <person name="Sun Q."/>
            <person name="Zhou Y."/>
        </authorList>
    </citation>
    <scope>NUCLEOTIDE SEQUENCE</scope>
    <source>
        <strain evidence="2">CGMCC 1.15448</strain>
    </source>
</reference>
<sequence length="71" mass="7826">MAQVAERAGITRTTLWQVEKGATHVSMGAYAQVLFVLGMEKDLLKLASDDELGRRLQDAQLVTGKRAPKKK</sequence>
<evidence type="ECO:0000313" key="2">
    <source>
        <dbReference type="EMBL" id="GGB01054.1"/>
    </source>
</evidence>
<dbReference type="InterPro" id="IPR001387">
    <property type="entry name" value="Cro/C1-type_HTH"/>
</dbReference>
<dbReference type="GO" id="GO:0003677">
    <property type="term" value="F:DNA binding"/>
    <property type="evidence" value="ECO:0007669"/>
    <property type="project" value="InterPro"/>
</dbReference>
<proteinExistence type="predicted"/>
<dbReference type="EMBL" id="BMJC01000002">
    <property type="protein sequence ID" value="GGB01054.1"/>
    <property type="molecule type" value="Genomic_DNA"/>
</dbReference>
<comment type="caution">
    <text evidence="2">The sequence shown here is derived from an EMBL/GenBank/DDBJ whole genome shotgun (WGS) entry which is preliminary data.</text>
</comment>
<organism evidence="2 3">
    <name type="scientific">Puia dinghuensis</name>
    <dbReference type="NCBI Taxonomy" id="1792502"/>
    <lineage>
        <taxon>Bacteria</taxon>
        <taxon>Pseudomonadati</taxon>
        <taxon>Bacteroidota</taxon>
        <taxon>Chitinophagia</taxon>
        <taxon>Chitinophagales</taxon>
        <taxon>Chitinophagaceae</taxon>
        <taxon>Puia</taxon>
    </lineage>
</organism>
<protein>
    <recommendedName>
        <fullName evidence="1">HTH cro/C1-type domain-containing protein</fullName>
    </recommendedName>
</protein>
<dbReference type="SUPFAM" id="SSF47413">
    <property type="entry name" value="lambda repressor-like DNA-binding domains"/>
    <property type="match status" value="1"/>
</dbReference>